<evidence type="ECO:0000313" key="2">
    <source>
        <dbReference type="Proteomes" id="UP000829447"/>
    </source>
</evidence>
<organism evidence="1 2">
    <name type="scientific">Pangasianodon gigas</name>
    <name type="common">Mekong giant catfish</name>
    <name type="synonym">Pangasius gigas</name>
    <dbReference type="NCBI Taxonomy" id="30993"/>
    <lineage>
        <taxon>Eukaryota</taxon>
        <taxon>Metazoa</taxon>
        <taxon>Chordata</taxon>
        <taxon>Craniata</taxon>
        <taxon>Vertebrata</taxon>
        <taxon>Euteleostomi</taxon>
        <taxon>Actinopterygii</taxon>
        <taxon>Neopterygii</taxon>
        <taxon>Teleostei</taxon>
        <taxon>Ostariophysi</taxon>
        <taxon>Siluriformes</taxon>
        <taxon>Pangasiidae</taxon>
        <taxon>Pangasianodon</taxon>
    </lineage>
</organism>
<proteinExistence type="predicted"/>
<accession>A0ACC5WAX5</accession>
<comment type="caution">
    <text evidence="1">The sequence shown here is derived from an EMBL/GenBank/DDBJ whole genome shotgun (WGS) entry which is preliminary data.</text>
</comment>
<dbReference type="Proteomes" id="UP000829447">
    <property type="component" value="Linkage Group LG3"/>
</dbReference>
<keyword evidence="2" id="KW-1185">Reference proteome</keyword>
<reference evidence="1 2" key="1">
    <citation type="journal article" date="2022" name="bioRxiv">
        <title>An ancient truncated duplication of the anti-Mullerian hormone receptor type 2 gene is a potential conserved master sex determinant in the Pangasiidae catfish family.</title>
        <authorList>
            <person name="Wen M."/>
            <person name="Pan Q."/>
            <person name="Jouanno E."/>
            <person name="Montfort J."/>
            <person name="Zahm M."/>
            <person name="Cabau C."/>
            <person name="Klopp C."/>
            <person name="Iampietro C."/>
            <person name="Roques C."/>
            <person name="Bouchez O."/>
            <person name="Castinel A."/>
            <person name="Donnadieu C."/>
            <person name="Parrinello H."/>
            <person name="Poncet C."/>
            <person name="Belmonte E."/>
            <person name="Gautier V."/>
            <person name="Avarre J.-C."/>
            <person name="Dugue R."/>
            <person name="Gustiano R."/>
            <person name="Ha T.T.T."/>
            <person name="Campet M."/>
            <person name="Sriphairoj K."/>
            <person name="Ribolli J."/>
            <person name="de Almeida F.L."/>
            <person name="Desvignes T."/>
            <person name="Postlethwait J.H."/>
            <person name="Bucao C.F."/>
            <person name="Robinson-Rechavi M."/>
            <person name="Bobe J."/>
            <person name="Herpin A."/>
            <person name="Guiguen Y."/>
        </authorList>
    </citation>
    <scope>NUCLEOTIDE SEQUENCE [LARGE SCALE GENOMIC DNA]</scope>
    <source>
        <strain evidence="1">YG-Dec2019</strain>
    </source>
</reference>
<sequence>MSNRLAFQTQLASIMEVLANAAVAEICKLVDDDYAVINLQMSQCQRENKALKRKLHLMELRMARGYAERRIRESSGNRSNRVQVSANLSDKYRAPVADIFPNQDELYGRQLNEDVWRDGEPSSADMPIGHPVIKHDENGHEDSSQAGPNAVLVKAETSDEGHTQQQLFIREDGVAEPVCEGVEADYGAAHVDKVDGQNSRTRHEALECQKTDDEEPDVLFIKEEHSELEEQESQTHGGMTLQDGFVESSTDVCGNGVSSSPAQITLALNVQETHELESSLVKGESRLQEEHQGTSSQSTDMQMTIQNVVDSQTAGSLCSREPVLPQREVKVWDIPTSQSHLQGPDESSNIPLSNQNAQRKTVVSVDVLGTNSTLYERAKDMESSFPRWAANSPSDSQPSCSYIVEVEQDQDQDCVLVQPGPVSVRGRHKGAASNRLQDTRGLHRVEAEWSTVTASSQAHTQQFSHFNRTRLDAANRANLTQAIPNLPHPGVSLAGLQLPRRMEKGKRKSYICRYCGKAFTGQSNLEAHQRIHTGEKPFKCETCGKLFTEAGNLKKHQRVHTGEKPFVCNRCGKRFAWICNLRTHQQSASCGGV</sequence>
<dbReference type="EMBL" id="CM040456">
    <property type="protein sequence ID" value="MCI4376136.1"/>
    <property type="molecule type" value="Genomic_DNA"/>
</dbReference>
<protein>
    <submittedName>
        <fullName evidence="1">Uncharacterized protein</fullName>
    </submittedName>
</protein>
<evidence type="ECO:0000313" key="1">
    <source>
        <dbReference type="EMBL" id="MCI4376136.1"/>
    </source>
</evidence>
<name>A0ACC5WAX5_PANGG</name>
<gene>
    <name evidence="1" type="ORF">PGIGA_G00184860</name>
</gene>